<name>W1PPZ2_AMBTC</name>
<feature type="transmembrane region" description="Helical" evidence="1">
    <location>
        <begin position="12"/>
        <end position="29"/>
    </location>
</feature>
<reference evidence="3" key="1">
    <citation type="journal article" date="2013" name="Science">
        <title>The Amborella genome and the evolution of flowering plants.</title>
        <authorList>
            <consortium name="Amborella Genome Project"/>
        </authorList>
    </citation>
    <scope>NUCLEOTIDE SEQUENCE [LARGE SCALE GENOMIC DNA]</scope>
</reference>
<sequence length="79" mass="8952">MHIHNVETSDYILLLLSEIFVLGCGRFTVPIDPELMRFIRSNGMKLEAIDSRNAASTFNILNEEGRMVAAALLPYRVQE</sequence>
<dbReference type="Gramene" id="ERN09260">
    <property type="protein sequence ID" value="ERN09260"/>
    <property type="gene ID" value="AMTR_s00149p00044270"/>
</dbReference>
<dbReference type="PANTHER" id="PTHR21192:SF2">
    <property type="entry name" value="NADH DEHYDROGENASE [UBIQUINONE] 1 ALPHA SUBCOMPLEX ASSEMBLY FACTOR 3"/>
    <property type="match status" value="1"/>
</dbReference>
<dbReference type="STRING" id="13333.W1PPZ2"/>
<organism evidence="2 3">
    <name type="scientific">Amborella trichopoda</name>
    <dbReference type="NCBI Taxonomy" id="13333"/>
    <lineage>
        <taxon>Eukaryota</taxon>
        <taxon>Viridiplantae</taxon>
        <taxon>Streptophyta</taxon>
        <taxon>Embryophyta</taxon>
        <taxon>Tracheophyta</taxon>
        <taxon>Spermatophyta</taxon>
        <taxon>Magnoliopsida</taxon>
        <taxon>Amborellales</taxon>
        <taxon>Amborellaceae</taxon>
        <taxon>Amborella</taxon>
    </lineage>
</organism>
<keyword evidence="1" id="KW-1133">Transmembrane helix</keyword>
<dbReference type="PANTHER" id="PTHR21192">
    <property type="entry name" value="NUCLEAR PROTEIN E3-3"/>
    <property type="match status" value="1"/>
</dbReference>
<dbReference type="SUPFAM" id="SSF64076">
    <property type="entry name" value="MTH938-like"/>
    <property type="match status" value="1"/>
</dbReference>
<protein>
    <recommendedName>
        <fullName evidence="4">NADH dehydrogenase [ubiquinone] 1 alpha subcomplex assembly factor 3</fullName>
    </recommendedName>
</protein>
<keyword evidence="3" id="KW-1185">Reference proteome</keyword>
<dbReference type="HOGENOM" id="CLU_074390_6_1_1"/>
<dbReference type="InterPro" id="IPR007523">
    <property type="entry name" value="NDUFAF3/AAMDC"/>
</dbReference>
<dbReference type="EMBL" id="KI393016">
    <property type="protein sequence ID" value="ERN09260.1"/>
    <property type="molecule type" value="Genomic_DNA"/>
</dbReference>
<keyword evidence="1" id="KW-0472">Membrane</keyword>
<proteinExistence type="predicted"/>
<dbReference type="InterPro" id="IPR036748">
    <property type="entry name" value="MTH938-like_sf"/>
</dbReference>
<evidence type="ECO:0000256" key="1">
    <source>
        <dbReference type="SAM" id="Phobius"/>
    </source>
</evidence>
<dbReference type="OMA" id="HIHNVET"/>
<dbReference type="Gene3D" id="3.40.1230.10">
    <property type="entry name" value="MTH938-like"/>
    <property type="match status" value="1"/>
</dbReference>
<dbReference type="eggNOG" id="KOG3363">
    <property type="taxonomic scope" value="Eukaryota"/>
</dbReference>
<evidence type="ECO:0000313" key="2">
    <source>
        <dbReference type="EMBL" id="ERN09260.1"/>
    </source>
</evidence>
<gene>
    <name evidence="2" type="ORF">AMTR_s00149p00044270</name>
</gene>
<evidence type="ECO:0008006" key="4">
    <source>
        <dbReference type="Google" id="ProtNLM"/>
    </source>
</evidence>
<dbReference type="Proteomes" id="UP000017836">
    <property type="component" value="Unassembled WGS sequence"/>
</dbReference>
<accession>W1PPZ2</accession>
<keyword evidence="1" id="KW-0812">Transmembrane</keyword>
<dbReference type="AlphaFoldDB" id="W1PPZ2"/>
<dbReference type="Pfam" id="PF04430">
    <property type="entry name" value="DUF498"/>
    <property type="match status" value="1"/>
</dbReference>
<evidence type="ECO:0000313" key="3">
    <source>
        <dbReference type="Proteomes" id="UP000017836"/>
    </source>
</evidence>